<evidence type="ECO:0000313" key="1">
    <source>
        <dbReference type="EMBL" id="EKO35761.1"/>
    </source>
</evidence>
<dbReference type="Proteomes" id="UP000006329">
    <property type="component" value="Unassembled WGS sequence"/>
</dbReference>
<proteinExistence type="predicted"/>
<comment type="caution">
    <text evidence="1">The sequence shown here is derived from an EMBL/GenBank/DDBJ whole genome shotgun (WGS) entry which is preliminary data.</text>
</comment>
<evidence type="ECO:0000313" key="2">
    <source>
        <dbReference type="Proteomes" id="UP000006329"/>
    </source>
</evidence>
<keyword evidence="2" id="KW-1185">Reference proteome</keyword>
<sequence>MSNRPEMEKYSSETIVLLKNKFLNRSFKQFCSREITIFQQL</sequence>
<dbReference type="AlphaFoldDB" id="A0A0E2BK68"/>
<reference evidence="1" key="1">
    <citation type="submission" date="2012-10" db="EMBL/GenBank/DDBJ databases">
        <authorList>
            <person name="Harkins D.M."/>
            <person name="Durkin A.S."/>
            <person name="Brinkac L.M."/>
            <person name="Haft D.H."/>
            <person name="Selengut J.D."/>
            <person name="Sanka R."/>
            <person name="DePew J."/>
            <person name="Purushe J."/>
            <person name="Matthias M.A."/>
            <person name="Vinetz J.M."/>
            <person name="Sutton G.G."/>
            <person name="Nierman W.C."/>
            <person name="Fouts D.E."/>
        </authorList>
    </citation>
    <scope>NUCLEOTIDE SEQUENCE [LARGE SCALE GENOMIC DNA]</scope>
    <source>
        <strain evidence="1">MOR084</strain>
    </source>
</reference>
<name>A0A0E2BK68_9LEPT</name>
<accession>A0A0E2BK68</accession>
<organism evidence="1 2">
    <name type="scientific">Leptospira santarosai str. MOR084</name>
    <dbReference type="NCBI Taxonomy" id="1049984"/>
    <lineage>
        <taxon>Bacteria</taxon>
        <taxon>Pseudomonadati</taxon>
        <taxon>Spirochaetota</taxon>
        <taxon>Spirochaetia</taxon>
        <taxon>Leptospirales</taxon>
        <taxon>Leptospiraceae</taxon>
        <taxon>Leptospira</taxon>
    </lineage>
</organism>
<protein>
    <submittedName>
        <fullName evidence="1">Uncharacterized protein</fullName>
    </submittedName>
</protein>
<dbReference type="EMBL" id="AHON02000003">
    <property type="protein sequence ID" value="EKO35761.1"/>
    <property type="molecule type" value="Genomic_DNA"/>
</dbReference>
<gene>
    <name evidence="1" type="ORF">LEP1GSC179_4165</name>
</gene>